<dbReference type="InterPro" id="IPR036910">
    <property type="entry name" value="HMG_box_dom_sf"/>
</dbReference>
<proteinExistence type="predicted"/>
<name>A0A139AB75_GONPJ</name>
<dbReference type="GO" id="GO:0003677">
    <property type="term" value="F:DNA binding"/>
    <property type="evidence" value="ECO:0007669"/>
    <property type="project" value="UniProtKB-UniRule"/>
</dbReference>
<dbReference type="Pfam" id="PF00505">
    <property type="entry name" value="HMG_box"/>
    <property type="match status" value="1"/>
</dbReference>
<protein>
    <recommendedName>
        <fullName evidence="3">HMG box domain-containing protein</fullName>
    </recommendedName>
</protein>
<sequence>MQAKAGPFKAVTPARVENLVKGVAGVLDVAASSPPSRCLEHVPRHFKPLKAIADRMQRENGLREPLRTLALIFTEFLKEIAHYLETVKGKPKWACVLNSSRTQKELKELVPKGLPTRRRRLPKTSTTLILALPMSAPAPFVLFTREKHPEVKAAFPDLSFAMIPVTIGNMWKALSNEEKQVWEQTGTLWEKRMGEDKEETTLDALVATYARDRTRYKMESAEEKENRCAEAEKDMLIAACLRKDATETLSKKRVLEDKDWNTTDGQDEGSVPRKRGKPVAA</sequence>
<keyword evidence="5" id="KW-1185">Reference proteome</keyword>
<dbReference type="Gene3D" id="1.10.30.10">
    <property type="entry name" value="High mobility group box domain"/>
    <property type="match status" value="1"/>
</dbReference>
<dbReference type="SMART" id="SM00398">
    <property type="entry name" value="HMG"/>
    <property type="match status" value="1"/>
</dbReference>
<feature type="domain" description="HMG box" evidence="3">
    <location>
        <begin position="133"/>
        <end position="201"/>
    </location>
</feature>
<dbReference type="InterPro" id="IPR009071">
    <property type="entry name" value="HMG_box_dom"/>
</dbReference>
<evidence type="ECO:0000256" key="1">
    <source>
        <dbReference type="PROSITE-ProRule" id="PRU00267"/>
    </source>
</evidence>
<dbReference type="GO" id="GO:0005634">
    <property type="term" value="C:nucleus"/>
    <property type="evidence" value="ECO:0007669"/>
    <property type="project" value="UniProtKB-UniRule"/>
</dbReference>
<evidence type="ECO:0000313" key="4">
    <source>
        <dbReference type="EMBL" id="KXS14000.1"/>
    </source>
</evidence>
<dbReference type="OrthoDB" id="2177687at2759"/>
<keyword evidence="1" id="KW-0238">DNA-binding</keyword>
<dbReference type="AlphaFoldDB" id="A0A139AB75"/>
<reference evidence="4 5" key="1">
    <citation type="journal article" date="2015" name="Genome Biol. Evol.">
        <title>Phylogenomic analyses indicate that early fungi evolved digesting cell walls of algal ancestors of land plants.</title>
        <authorList>
            <person name="Chang Y."/>
            <person name="Wang S."/>
            <person name="Sekimoto S."/>
            <person name="Aerts A.L."/>
            <person name="Choi C."/>
            <person name="Clum A."/>
            <person name="LaButti K.M."/>
            <person name="Lindquist E.A."/>
            <person name="Yee Ngan C."/>
            <person name="Ohm R.A."/>
            <person name="Salamov A.A."/>
            <person name="Grigoriev I.V."/>
            <person name="Spatafora J.W."/>
            <person name="Berbee M.L."/>
        </authorList>
    </citation>
    <scope>NUCLEOTIDE SEQUENCE [LARGE SCALE GENOMIC DNA]</scope>
    <source>
        <strain evidence="4 5">JEL478</strain>
    </source>
</reference>
<feature type="region of interest" description="Disordered" evidence="2">
    <location>
        <begin position="252"/>
        <end position="281"/>
    </location>
</feature>
<evidence type="ECO:0000256" key="2">
    <source>
        <dbReference type="SAM" id="MobiDB-lite"/>
    </source>
</evidence>
<evidence type="ECO:0000259" key="3">
    <source>
        <dbReference type="PROSITE" id="PS50118"/>
    </source>
</evidence>
<feature type="DNA-binding region" description="HMG box" evidence="1">
    <location>
        <begin position="133"/>
        <end position="201"/>
    </location>
</feature>
<accession>A0A139AB75</accession>
<dbReference type="Proteomes" id="UP000070544">
    <property type="component" value="Unassembled WGS sequence"/>
</dbReference>
<dbReference type="EMBL" id="KQ965772">
    <property type="protein sequence ID" value="KXS14000.1"/>
    <property type="molecule type" value="Genomic_DNA"/>
</dbReference>
<keyword evidence="1" id="KW-0539">Nucleus</keyword>
<feature type="compositionally biased region" description="Basic residues" evidence="2">
    <location>
        <begin position="272"/>
        <end position="281"/>
    </location>
</feature>
<dbReference type="CDD" id="cd00084">
    <property type="entry name" value="HMG-box_SF"/>
    <property type="match status" value="1"/>
</dbReference>
<organism evidence="4 5">
    <name type="scientific">Gonapodya prolifera (strain JEL478)</name>
    <name type="common">Monoblepharis prolifera</name>
    <dbReference type="NCBI Taxonomy" id="1344416"/>
    <lineage>
        <taxon>Eukaryota</taxon>
        <taxon>Fungi</taxon>
        <taxon>Fungi incertae sedis</taxon>
        <taxon>Chytridiomycota</taxon>
        <taxon>Chytridiomycota incertae sedis</taxon>
        <taxon>Monoblepharidomycetes</taxon>
        <taxon>Monoblepharidales</taxon>
        <taxon>Gonapodyaceae</taxon>
        <taxon>Gonapodya</taxon>
    </lineage>
</organism>
<dbReference type="SUPFAM" id="SSF47095">
    <property type="entry name" value="HMG-box"/>
    <property type="match status" value="1"/>
</dbReference>
<gene>
    <name evidence="4" type="ORF">M427DRAFT_33431</name>
</gene>
<feature type="compositionally biased region" description="Basic and acidic residues" evidence="2">
    <location>
        <begin position="252"/>
        <end position="261"/>
    </location>
</feature>
<evidence type="ECO:0000313" key="5">
    <source>
        <dbReference type="Proteomes" id="UP000070544"/>
    </source>
</evidence>
<dbReference type="PROSITE" id="PS50118">
    <property type="entry name" value="HMG_BOX_2"/>
    <property type="match status" value="1"/>
</dbReference>